<dbReference type="EMBL" id="JAJJMB010004763">
    <property type="protein sequence ID" value="KAI3941930.1"/>
    <property type="molecule type" value="Genomic_DNA"/>
</dbReference>
<evidence type="ECO:0000313" key="2">
    <source>
        <dbReference type="Proteomes" id="UP001202328"/>
    </source>
</evidence>
<evidence type="ECO:0000313" key="1">
    <source>
        <dbReference type="EMBL" id="KAI3941930.1"/>
    </source>
</evidence>
<dbReference type="AlphaFoldDB" id="A0AAD4T802"/>
<name>A0AAD4T802_9MAGN</name>
<gene>
    <name evidence="1" type="ORF">MKW98_009140</name>
</gene>
<reference evidence="1" key="1">
    <citation type="submission" date="2022-04" db="EMBL/GenBank/DDBJ databases">
        <title>A functionally conserved STORR gene fusion in Papaver species that diverged 16.8 million years ago.</title>
        <authorList>
            <person name="Catania T."/>
        </authorList>
    </citation>
    <scope>NUCLEOTIDE SEQUENCE</scope>
    <source>
        <strain evidence="1">S-188037</strain>
    </source>
</reference>
<proteinExistence type="predicted"/>
<keyword evidence="2" id="KW-1185">Reference proteome</keyword>
<sequence length="87" mass="11188">MCRSSPLLRHQHHRTNSTTKFLQNLYQFYQFRSDFWWYRQTSIQIQLQRRTKFIHVQAGFFAIRFEIIWINRQKCQFEWVLRRFMRR</sequence>
<accession>A0AAD4T802</accession>
<dbReference type="Proteomes" id="UP001202328">
    <property type="component" value="Unassembled WGS sequence"/>
</dbReference>
<organism evidence="1 2">
    <name type="scientific">Papaver atlanticum</name>
    <dbReference type="NCBI Taxonomy" id="357466"/>
    <lineage>
        <taxon>Eukaryota</taxon>
        <taxon>Viridiplantae</taxon>
        <taxon>Streptophyta</taxon>
        <taxon>Embryophyta</taxon>
        <taxon>Tracheophyta</taxon>
        <taxon>Spermatophyta</taxon>
        <taxon>Magnoliopsida</taxon>
        <taxon>Ranunculales</taxon>
        <taxon>Papaveraceae</taxon>
        <taxon>Papaveroideae</taxon>
        <taxon>Papaver</taxon>
    </lineage>
</organism>
<protein>
    <submittedName>
        <fullName evidence="1">Uncharacterized protein</fullName>
    </submittedName>
</protein>
<comment type="caution">
    <text evidence="1">The sequence shown here is derived from an EMBL/GenBank/DDBJ whole genome shotgun (WGS) entry which is preliminary data.</text>
</comment>